<dbReference type="EMBL" id="JANPWB010000006">
    <property type="protein sequence ID" value="KAJ1178399.1"/>
    <property type="molecule type" value="Genomic_DNA"/>
</dbReference>
<dbReference type="Proteomes" id="UP001066276">
    <property type="component" value="Chromosome 3_2"/>
</dbReference>
<comment type="caution">
    <text evidence="1">The sequence shown here is derived from an EMBL/GenBank/DDBJ whole genome shotgun (WGS) entry which is preliminary data.</text>
</comment>
<dbReference type="AlphaFoldDB" id="A0AAV7TNY3"/>
<evidence type="ECO:0000313" key="1">
    <source>
        <dbReference type="EMBL" id="KAJ1178399.1"/>
    </source>
</evidence>
<name>A0AAV7TNY3_PLEWA</name>
<gene>
    <name evidence="1" type="ORF">NDU88_003645</name>
</gene>
<reference evidence="1" key="1">
    <citation type="journal article" date="2022" name="bioRxiv">
        <title>Sequencing and chromosome-scale assembly of the giantPleurodeles waltlgenome.</title>
        <authorList>
            <person name="Brown T."/>
            <person name="Elewa A."/>
            <person name="Iarovenko S."/>
            <person name="Subramanian E."/>
            <person name="Araus A.J."/>
            <person name="Petzold A."/>
            <person name="Susuki M."/>
            <person name="Suzuki K.-i.T."/>
            <person name="Hayashi T."/>
            <person name="Toyoda A."/>
            <person name="Oliveira C."/>
            <person name="Osipova E."/>
            <person name="Leigh N.D."/>
            <person name="Simon A."/>
            <person name="Yun M.H."/>
        </authorList>
    </citation>
    <scope>NUCLEOTIDE SEQUENCE</scope>
    <source>
        <strain evidence="1">20211129_DDA</strain>
        <tissue evidence="1">Liver</tissue>
    </source>
</reference>
<sequence length="133" mass="14920">MKFSTRIRTTKSVNFRAAVLRQQFVPSPKAKIQASRSLTITITHTAKKVEEGLTLVTNAEGERGELLRESCQRVRRIGLKGLCWLAENNKGKQPHEKKWDELSKACTSQSAVKSKQATILYKREQGHIASIGT</sequence>
<keyword evidence="2" id="KW-1185">Reference proteome</keyword>
<proteinExistence type="predicted"/>
<evidence type="ECO:0000313" key="2">
    <source>
        <dbReference type="Proteomes" id="UP001066276"/>
    </source>
</evidence>
<organism evidence="1 2">
    <name type="scientific">Pleurodeles waltl</name>
    <name type="common">Iberian ribbed newt</name>
    <dbReference type="NCBI Taxonomy" id="8319"/>
    <lineage>
        <taxon>Eukaryota</taxon>
        <taxon>Metazoa</taxon>
        <taxon>Chordata</taxon>
        <taxon>Craniata</taxon>
        <taxon>Vertebrata</taxon>
        <taxon>Euteleostomi</taxon>
        <taxon>Amphibia</taxon>
        <taxon>Batrachia</taxon>
        <taxon>Caudata</taxon>
        <taxon>Salamandroidea</taxon>
        <taxon>Salamandridae</taxon>
        <taxon>Pleurodelinae</taxon>
        <taxon>Pleurodeles</taxon>
    </lineage>
</organism>
<accession>A0AAV7TNY3</accession>
<protein>
    <submittedName>
        <fullName evidence="1">Uncharacterized protein</fullName>
    </submittedName>
</protein>